<organism evidence="2">
    <name type="scientific">uncultured marine thaumarchaeote KM3_164_C03</name>
    <dbReference type="NCBI Taxonomy" id="1456035"/>
    <lineage>
        <taxon>Archaea</taxon>
        <taxon>Nitrososphaerota</taxon>
        <taxon>environmental samples</taxon>
    </lineage>
</organism>
<evidence type="ECO:0000313" key="2">
    <source>
        <dbReference type="EMBL" id="AIF03366.1"/>
    </source>
</evidence>
<evidence type="ECO:0000259" key="1">
    <source>
        <dbReference type="Pfam" id="PF00294"/>
    </source>
</evidence>
<dbReference type="InterPro" id="IPR029056">
    <property type="entry name" value="Ribokinase-like"/>
</dbReference>
<name>A0A075GH55_9ARCH</name>
<keyword evidence="2" id="KW-0808">Transferase</keyword>
<keyword evidence="2" id="KW-0418">Kinase</keyword>
<dbReference type="InterPro" id="IPR011611">
    <property type="entry name" value="PfkB_dom"/>
</dbReference>
<feature type="domain" description="Carbohydrate kinase PfkB" evidence="1">
    <location>
        <begin position="89"/>
        <end position="261"/>
    </location>
</feature>
<accession>A0A075GH55</accession>
<dbReference type="SUPFAM" id="SSF53613">
    <property type="entry name" value="Ribokinase-like"/>
    <property type="match status" value="1"/>
</dbReference>
<protein>
    <submittedName>
        <fullName evidence="2">Ribokinase-like domain-containing protein</fullName>
    </submittedName>
</protein>
<dbReference type="EMBL" id="KF900677">
    <property type="protein sequence ID" value="AIF03366.1"/>
    <property type="molecule type" value="Genomic_DNA"/>
</dbReference>
<sequence>MKVGIFSHCTMDTIVYENEQYEAPGGPASYCSISARKQKHDVNLYTKFGSNYPLEEFFNENKIITHDALSSKDTTKFRIELNDSDRKLFVENMCDKIDFIDNDDDGTIISPVFDEISLETYSQIKNSNNFTFLDPQGFLREKNSNNEVSLRNTTLDLTNVNAIKMNPDELFALTGLTGYDGIKQLQKLGIEYVIYTNKKEISLLVKDKLYTIFLPKMTLTDTTGIGDIFCSTFTCTMLKEKDFLWALSFAGGAAQSALESKAFGLEKVPEKNALESNGSYFYNIVEFKQI</sequence>
<dbReference type="Gene3D" id="3.40.1190.20">
    <property type="match status" value="1"/>
</dbReference>
<proteinExistence type="predicted"/>
<dbReference type="AlphaFoldDB" id="A0A075GH55"/>
<reference evidence="2" key="1">
    <citation type="journal article" date="2014" name="Genome Biol. Evol.">
        <title>Pangenome evidence for extensive interdomain horizontal transfer affecting lineage core and shell genes in uncultured planktonic thaumarchaeota and euryarchaeota.</title>
        <authorList>
            <person name="Deschamps P."/>
            <person name="Zivanovic Y."/>
            <person name="Moreira D."/>
            <person name="Rodriguez-Valera F."/>
            <person name="Lopez-Garcia P."/>
        </authorList>
    </citation>
    <scope>NUCLEOTIDE SEQUENCE</scope>
</reference>
<dbReference type="GO" id="GO:0016301">
    <property type="term" value="F:kinase activity"/>
    <property type="evidence" value="ECO:0007669"/>
    <property type="project" value="UniProtKB-KW"/>
</dbReference>
<dbReference type="Pfam" id="PF00294">
    <property type="entry name" value="PfkB"/>
    <property type="match status" value="1"/>
</dbReference>